<dbReference type="EMBL" id="MT141489">
    <property type="protein sequence ID" value="QJA63055.1"/>
    <property type="molecule type" value="Genomic_DNA"/>
</dbReference>
<name>A0A6M3J146_9ZZZZ</name>
<gene>
    <name evidence="2" type="ORF">MM415B00659_0009</name>
</gene>
<dbReference type="GO" id="GO:0032259">
    <property type="term" value="P:methylation"/>
    <property type="evidence" value="ECO:0007669"/>
    <property type="project" value="UniProtKB-KW"/>
</dbReference>
<dbReference type="InterPro" id="IPR013216">
    <property type="entry name" value="Methyltransf_11"/>
</dbReference>
<dbReference type="SUPFAM" id="SSF53335">
    <property type="entry name" value="S-adenosyl-L-methionine-dependent methyltransferases"/>
    <property type="match status" value="1"/>
</dbReference>
<dbReference type="Pfam" id="PF08241">
    <property type="entry name" value="Methyltransf_11"/>
    <property type="match status" value="1"/>
</dbReference>
<keyword evidence="2" id="KW-0808">Transferase</keyword>
<dbReference type="GO" id="GO:0008757">
    <property type="term" value="F:S-adenosylmethionine-dependent methyltransferase activity"/>
    <property type="evidence" value="ECO:0007669"/>
    <property type="project" value="InterPro"/>
</dbReference>
<organism evidence="2">
    <name type="scientific">viral metagenome</name>
    <dbReference type="NCBI Taxonomy" id="1070528"/>
    <lineage>
        <taxon>unclassified sequences</taxon>
        <taxon>metagenomes</taxon>
        <taxon>organismal metagenomes</taxon>
    </lineage>
</organism>
<dbReference type="Gene3D" id="3.40.50.150">
    <property type="entry name" value="Vaccinia Virus protein VP39"/>
    <property type="match status" value="1"/>
</dbReference>
<sequence length="200" mass="23534">MEYNEREFWAKQKSREKEDLDPRVLERHARYIRTFVEEGDFALDFGPGEGYMLEAFSNAEMLTLIDIVDVHVDKIQYIAIDVLKNTKSIEFVLLEDDNLVKLPFPNKYFNVAVACEVLLHIKPVNIVLLMKELARVANKVVIIAFYNPDIAFDKGSFNPDHFQYCFNYNYPRICNKNGLDMDNIKLKDNQIFFTYKEEKK</sequence>
<feature type="domain" description="Methyltransferase type 11" evidence="1">
    <location>
        <begin position="43"/>
        <end position="139"/>
    </location>
</feature>
<protein>
    <submittedName>
        <fullName evidence="2">Putative methyltransferase</fullName>
    </submittedName>
</protein>
<accession>A0A6M3J146</accession>
<evidence type="ECO:0000313" key="2">
    <source>
        <dbReference type="EMBL" id="QJA63055.1"/>
    </source>
</evidence>
<keyword evidence="2" id="KW-0489">Methyltransferase</keyword>
<evidence type="ECO:0000259" key="1">
    <source>
        <dbReference type="Pfam" id="PF08241"/>
    </source>
</evidence>
<dbReference type="InterPro" id="IPR029063">
    <property type="entry name" value="SAM-dependent_MTases_sf"/>
</dbReference>
<dbReference type="AlphaFoldDB" id="A0A6M3J146"/>
<reference evidence="2" key="1">
    <citation type="submission" date="2020-03" db="EMBL/GenBank/DDBJ databases">
        <title>The deep terrestrial virosphere.</title>
        <authorList>
            <person name="Holmfeldt K."/>
            <person name="Nilsson E."/>
            <person name="Simone D."/>
            <person name="Lopez-Fernandez M."/>
            <person name="Wu X."/>
            <person name="de Brujin I."/>
            <person name="Lundin D."/>
            <person name="Andersson A."/>
            <person name="Bertilsson S."/>
            <person name="Dopson M."/>
        </authorList>
    </citation>
    <scope>NUCLEOTIDE SEQUENCE</scope>
    <source>
        <strain evidence="2">MM415B00659</strain>
    </source>
</reference>
<proteinExistence type="predicted"/>